<dbReference type="OrthoDB" id="3785419at2"/>
<name>A0A4U6QD01_9ACTN</name>
<comment type="caution">
    <text evidence="2">The sequence shown here is derived from an EMBL/GenBank/DDBJ whole genome shotgun (WGS) entry which is preliminary data.</text>
</comment>
<keyword evidence="1" id="KW-1133">Transmembrane helix</keyword>
<keyword evidence="1" id="KW-0472">Membrane</keyword>
<proteinExistence type="predicted"/>
<accession>A0A4U6QD01</accession>
<sequence length="197" mass="20810">MSDPPVTYFRPHRPVTDDGDSTLRAVRVGRRPPAALWARRSATAALVALVIAGGAGLLGVRSDTRTATVTGGDGTWSLTVTYAATARAGWDVPLSIRVQAPGPLAQRPVTLAIDRAYLDLFETQGWNPDPSSSTGDGDRVELEFDTPADAAVFQADFDAYIQPSAQLGANSRIALLIPVDGQEQEVAAVDITTTLLP</sequence>
<feature type="transmembrane region" description="Helical" evidence="1">
    <location>
        <begin position="42"/>
        <end position="60"/>
    </location>
</feature>
<evidence type="ECO:0000313" key="3">
    <source>
        <dbReference type="Proteomes" id="UP000306985"/>
    </source>
</evidence>
<dbReference type="AlphaFoldDB" id="A0A4U6QD01"/>
<keyword evidence="3" id="KW-1185">Reference proteome</keyword>
<organism evidence="2 3">
    <name type="scientific">Nakamurella flava</name>
    <dbReference type="NCBI Taxonomy" id="2576308"/>
    <lineage>
        <taxon>Bacteria</taxon>
        <taxon>Bacillati</taxon>
        <taxon>Actinomycetota</taxon>
        <taxon>Actinomycetes</taxon>
        <taxon>Nakamurellales</taxon>
        <taxon>Nakamurellaceae</taxon>
        <taxon>Nakamurella</taxon>
    </lineage>
</organism>
<gene>
    <name evidence="2" type="ORF">FDO65_16925</name>
</gene>
<dbReference type="EMBL" id="SZZH01000004">
    <property type="protein sequence ID" value="TKV57816.1"/>
    <property type="molecule type" value="Genomic_DNA"/>
</dbReference>
<reference evidence="2 3" key="1">
    <citation type="submission" date="2019-05" db="EMBL/GenBank/DDBJ databases">
        <title>Nakamurella sp. N5BH11, whole genome shotgun sequence.</title>
        <authorList>
            <person name="Tuo L."/>
        </authorList>
    </citation>
    <scope>NUCLEOTIDE SEQUENCE [LARGE SCALE GENOMIC DNA]</scope>
    <source>
        <strain evidence="2 3">N5BH11</strain>
    </source>
</reference>
<keyword evidence="1" id="KW-0812">Transmembrane</keyword>
<protein>
    <submittedName>
        <fullName evidence="2">Uncharacterized protein</fullName>
    </submittedName>
</protein>
<dbReference type="RefSeq" id="WP_137450900.1">
    <property type="nucleotide sequence ID" value="NZ_SZZH01000004.1"/>
</dbReference>
<evidence type="ECO:0000313" key="2">
    <source>
        <dbReference type="EMBL" id="TKV57816.1"/>
    </source>
</evidence>
<evidence type="ECO:0000256" key="1">
    <source>
        <dbReference type="SAM" id="Phobius"/>
    </source>
</evidence>
<dbReference type="Proteomes" id="UP000306985">
    <property type="component" value="Unassembled WGS sequence"/>
</dbReference>